<comment type="subcellular location">
    <subcellularLocation>
        <location evidence="11 12">Cell membrane</location>
        <topology evidence="11 12">Multi-pass membrane protein</topology>
    </subcellularLocation>
    <subcellularLocation>
        <location evidence="1">Membrane</location>
        <topology evidence="1">Multi-pass membrane protein</topology>
    </subcellularLocation>
</comment>
<dbReference type="EMBL" id="MHQN01000004">
    <property type="protein sequence ID" value="OHA04124.1"/>
    <property type="molecule type" value="Genomic_DNA"/>
</dbReference>
<evidence type="ECO:0000256" key="11">
    <source>
        <dbReference type="HAMAP-Rule" id="MF_01393"/>
    </source>
</evidence>
<dbReference type="AlphaFoldDB" id="A0A1G2KY58"/>
<keyword evidence="8 11" id="KW-0406">Ion transport</keyword>
<reference evidence="13 14" key="1">
    <citation type="journal article" date="2016" name="Nat. Commun.">
        <title>Thousands of microbial genomes shed light on interconnected biogeochemical processes in an aquifer system.</title>
        <authorList>
            <person name="Anantharaman K."/>
            <person name="Brown C.T."/>
            <person name="Hug L.A."/>
            <person name="Sharon I."/>
            <person name="Castelle C.J."/>
            <person name="Probst A.J."/>
            <person name="Thomas B.C."/>
            <person name="Singh A."/>
            <person name="Wilkins M.J."/>
            <person name="Karaoz U."/>
            <person name="Brodie E.L."/>
            <person name="Williams K.H."/>
            <person name="Hubbard S.S."/>
            <person name="Banfield J.F."/>
        </authorList>
    </citation>
    <scope>NUCLEOTIDE SEQUENCE [LARGE SCALE GENOMIC DNA]</scope>
</reference>
<feature type="transmembrane region" description="Helical" evidence="11">
    <location>
        <begin position="141"/>
        <end position="165"/>
    </location>
</feature>
<gene>
    <name evidence="11" type="primary">atpB</name>
    <name evidence="13" type="ORF">A3C92_04075</name>
</gene>
<sequence>MDISPFLRYTQAIMPRIEIAAEKLFHIGGFDITNTLITSWVVVALLVAAAVVVHKRLTIVPGGLQNVFEFFIEQLISLMQGVLASRATAEKYFPVVGTVFIFILTSNWLGIMPGIGSIGFFETIDTQERFIPLFRSAASDLNVTLALATVTVFIIHALAIGAIGFKAHISKFLSFRGPIEFFVGILELISECAKIISFSFRLFGNIFAGEVLLVVTGFLMPFGGPLPFLMLEIFVGFVQALVFAMLTTVFISIAVSTHDTAEEVARH</sequence>
<evidence type="ECO:0000256" key="8">
    <source>
        <dbReference type="ARBA" id="ARBA00023065"/>
    </source>
</evidence>
<evidence type="ECO:0000256" key="12">
    <source>
        <dbReference type="RuleBase" id="RU000483"/>
    </source>
</evidence>
<evidence type="ECO:0000313" key="14">
    <source>
        <dbReference type="Proteomes" id="UP000177177"/>
    </source>
</evidence>
<dbReference type="Pfam" id="PF00119">
    <property type="entry name" value="ATP-synt_A"/>
    <property type="match status" value="1"/>
</dbReference>
<name>A0A1G2KY58_9BACT</name>
<evidence type="ECO:0000256" key="2">
    <source>
        <dbReference type="ARBA" id="ARBA00006810"/>
    </source>
</evidence>
<dbReference type="InterPro" id="IPR045082">
    <property type="entry name" value="ATP_syn_F0_a_bact/chloroplast"/>
</dbReference>
<keyword evidence="9 11" id="KW-0472">Membrane</keyword>
<dbReference type="Gene3D" id="1.20.120.220">
    <property type="entry name" value="ATP synthase, F0 complex, subunit A"/>
    <property type="match status" value="1"/>
</dbReference>
<keyword evidence="4 11" id="KW-0138">CF(0)</keyword>
<dbReference type="GO" id="GO:0045259">
    <property type="term" value="C:proton-transporting ATP synthase complex"/>
    <property type="evidence" value="ECO:0007669"/>
    <property type="project" value="UniProtKB-KW"/>
</dbReference>
<dbReference type="PANTHER" id="PTHR42823:SF3">
    <property type="entry name" value="ATP SYNTHASE SUBUNIT A, CHLOROPLASTIC"/>
    <property type="match status" value="1"/>
</dbReference>
<keyword evidence="7 11" id="KW-1133">Transmembrane helix</keyword>
<keyword evidence="3 11" id="KW-0813">Transport</keyword>
<proteinExistence type="inferred from homology"/>
<keyword evidence="5 11" id="KW-0812">Transmembrane</keyword>
<dbReference type="PRINTS" id="PR00123">
    <property type="entry name" value="ATPASEA"/>
</dbReference>
<evidence type="ECO:0000256" key="7">
    <source>
        <dbReference type="ARBA" id="ARBA00022989"/>
    </source>
</evidence>
<dbReference type="GO" id="GO:0005886">
    <property type="term" value="C:plasma membrane"/>
    <property type="evidence" value="ECO:0007669"/>
    <property type="project" value="UniProtKB-SubCell"/>
</dbReference>
<dbReference type="SUPFAM" id="SSF81336">
    <property type="entry name" value="F1F0 ATP synthase subunit A"/>
    <property type="match status" value="1"/>
</dbReference>
<evidence type="ECO:0000313" key="13">
    <source>
        <dbReference type="EMBL" id="OHA04124.1"/>
    </source>
</evidence>
<dbReference type="HAMAP" id="MF_01393">
    <property type="entry name" value="ATP_synth_a_bact"/>
    <property type="match status" value="1"/>
</dbReference>
<dbReference type="Proteomes" id="UP000177177">
    <property type="component" value="Unassembled WGS sequence"/>
</dbReference>
<dbReference type="PANTHER" id="PTHR42823">
    <property type="entry name" value="ATP SYNTHASE SUBUNIT A, CHLOROPLASTIC"/>
    <property type="match status" value="1"/>
</dbReference>
<evidence type="ECO:0000256" key="10">
    <source>
        <dbReference type="ARBA" id="ARBA00023310"/>
    </source>
</evidence>
<protein>
    <recommendedName>
        <fullName evidence="11 12">ATP synthase subunit a</fullName>
    </recommendedName>
    <alternativeName>
        <fullName evidence="11">ATP synthase F0 sector subunit a</fullName>
    </alternativeName>
    <alternativeName>
        <fullName evidence="11">F-ATPase subunit 6</fullName>
    </alternativeName>
</protein>
<feature type="transmembrane region" description="Helical" evidence="11">
    <location>
        <begin position="234"/>
        <end position="255"/>
    </location>
</feature>
<evidence type="ECO:0000256" key="9">
    <source>
        <dbReference type="ARBA" id="ARBA00023136"/>
    </source>
</evidence>
<keyword evidence="10 11" id="KW-0066">ATP synthesis</keyword>
<feature type="transmembrane region" description="Helical" evidence="11">
    <location>
        <begin position="95"/>
        <end position="121"/>
    </location>
</feature>
<evidence type="ECO:0000256" key="4">
    <source>
        <dbReference type="ARBA" id="ARBA00022547"/>
    </source>
</evidence>
<keyword evidence="11" id="KW-1003">Cell membrane</keyword>
<comment type="similarity">
    <text evidence="2 11 12">Belongs to the ATPase A chain family.</text>
</comment>
<feature type="transmembrane region" description="Helical" evidence="11">
    <location>
        <begin position="32"/>
        <end position="53"/>
    </location>
</feature>
<evidence type="ECO:0000256" key="5">
    <source>
        <dbReference type="ARBA" id="ARBA00022692"/>
    </source>
</evidence>
<evidence type="ECO:0000256" key="6">
    <source>
        <dbReference type="ARBA" id="ARBA00022781"/>
    </source>
</evidence>
<dbReference type="InterPro" id="IPR000568">
    <property type="entry name" value="ATP_synth_F0_asu"/>
</dbReference>
<evidence type="ECO:0000256" key="1">
    <source>
        <dbReference type="ARBA" id="ARBA00004141"/>
    </source>
</evidence>
<feature type="transmembrane region" description="Helical" evidence="11">
    <location>
        <begin position="202"/>
        <end position="222"/>
    </location>
</feature>
<dbReference type="InterPro" id="IPR023011">
    <property type="entry name" value="ATP_synth_F0_asu_AS"/>
</dbReference>
<comment type="caution">
    <text evidence="13">The sequence shown here is derived from an EMBL/GenBank/DDBJ whole genome shotgun (WGS) entry which is preliminary data.</text>
</comment>
<dbReference type="InterPro" id="IPR035908">
    <property type="entry name" value="F0_ATP_A_sf"/>
</dbReference>
<dbReference type="GO" id="GO:0046933">
    <property type="term" value="F:proton-transporting ATP synthase activity, rotational mechanism"/>
    <property type="evidence" value="ECO:0007669"/>
    <property type="project" value="UniProtKB-UniRule"/>
</dbReference>
<organism evidence="13 14">
    <name type="scientific">Candidatus Sungbacteria bacterium RIFCSPHIGHO2_02_FULL_53_17</name>
    <dbReference type="NCBI Taxonomy" id="1802275"/>
    <lineage>
        <taxon>Bacteria</taxon>
        <taxon>Candidatus Sungiibacteriota</taxon>
    </lineage>
</organism>
<dbReference type="GO" id="GO:0042777">
    <property type="term" value="P:proton motive force-driven plasma membrane ATP synthesis"/>
    <property type="evidence" value="ECO:0007669"/>
    <property type="project" value="TreeGrafter"/>
</dbReference>
<dbReference type="PROSITE" id="PS00449">
    <property type="entry name" value="ATPASE_A"/>
    <property type="match status" value="1"/>
</dbReference>
<comment type="function">
    <text evidence="11 12">Key component of the proton channel; it plays a direct role in the translocation of protons across the membrane.</text>
</comment>
<dbReference type="NCBIfam" id="TIGR01131">
    <property type="entry name" value="ATP_synt_6_or_A"/>
    <property type="match status" value="1"/>
</dbReference>
<dbReference type="CDD" id="cd00310">
    <property type="entry name" value="ATP-synt_Fo_a_6"/>
    <property type="match status" value="1"/>
</dbReference>
<keyword evidence="6 11" id="KW-0375">Hydrogen ion transport</keyword>
<evidence type="ECO:0000256" key="3">
    <source>
        <dbReference type="ARBA" id="ARBA00022448"/>
    </source>
</evidence>
<accession>A0A1G2KY58</accession>